<keyword evidence="7" id="KW-0206">Cytoskeleton</keyword>
<dbReference type="GO" id="GO:0051959">
    <property type="term" value="F:dynein light intermediate chain binding"/>
    <property type="evidence" value="ECO:0007669"/>
    <property type="project" value="InterPro"/>
</dbReference>
<feature type="domain" description="Dynein heavy chain C-terminal" evidence="11">
    <location>
        <begin position="198"/>
        <end position="524"/>
    </location>
</feature>
<dbReference type="AlphaFoldDB" id="A0AAV4C1Q4"/>
<keyword evidence="5" id="KW-0175">Coiled coil</keyword>
<dbReference type="GO" id="GO:0030286">
    <property type="term" value="C:dynein complex"/>
    <property type="evidence" value="ECO:0007669"/>
    <property type="project" value="InterPro"/>
</dbReference>
<evidence type="ECO:0000256" key="2">
    <source>
        <dbReference type="ARBA" id="ARBA00004245"/>
    </source>
</evidence>
<keyword evidence="13" id="KW-1185">Reference proteome</keyword>
<dbReference type="Pfam" id="PF18199">
    <property type="entry name" value="Dynein_C"/>
    <property type="match status" value="1"/>
</dbReference>
<reference evidence="12 13" key="1">
    <citation type="journal article" date="2021" name="Elife">
        <title>Chloroplast acquisition without the gene transfer in kleptoplastic sea slugs, Plakobranchus ocellatus.</title>
        <authorList>
            <person name="Maeda T."/>
            <person name="Takahashi S."/>
            <person name="Yoshida T."/>
            <person name="Shimamura S."/>
            <person name="Takaki Y."/>
            <person name="Nagai Y."/>
            <person name="Toyoda A."/>
            <person name="Suzuki Y."/>
            <person name="Arimoto A."/>
            <person name="Ishii H."/>
            <person name="Satoh N."/>
            <person name="Nishiyama T."/>
            <person name="Hasebe M."/>
            <person name="Maruyama T."/>
            <person name="Minagawa J."/>
            <person name="Obokata J."/>
            <person name="Shigenobu S."/>
        </authorList>
    </citation>
    <scope>NUCLEOTIDE SEQUENCE [LARGE SCALE GENOMIC DNA]</scope>
</reference>
<evidence type="ECO:0000256" key="6">
    <source>
        <dbReference type="ARBA" id="ARBA00023069"/>
    </source>
</evidence>
<keyword evidence="3" id="KW-0963">Cytoplasm</keyword>
<gene>
    <name evidence="12" type="ORF">PoB_005295400</name>
</gene>
<evidence type="ECO:0000259" key="9">
    <source>
        <dbReference type="Pfam" id="PF03028"/>
    </source>
</evidence>
<evidence type="ECO:0000313" key="13">
    <source>
        <dbReference type="Proteomes" id="UP000735302"/>
    </source>
</evidence>
<dbReference type="GO" id="GO:0005929">
    <property type="term" value="C:cilium"/>
    <property type="evidence" value="ECO:0007669"/>
    <property type="project" value="UniProtKB-SubCell"/>
</dbReference>
<name>A0AAV4C1Q4_9GAST</name>
<dbReference type="Gene3D" id="1.20.1270.280">
    <property type="match status" value="1"/>
</dbReference>
<dbReference type="FunFam" id="3.10.490.20:FF:000005">
    <property type="entry name" value="Dynein axonemal heavy chain 6"/>
    <property type="match status" value="1"/>
</dbReference>
<dbReference type="GO" id="GO:0045505">
    <property type="term" value="F:dynein intermediate chain binding"/>
    <property type="evidence" value="ECO:0007669"/>
    <property type="project" value="InterPro"/>
</dbReference>
<evidence type="ECO:0000256" key="7">
    <source>
        <dbReference type="ARBA" id="ARBA00023212"/>
    </source>
</evidence>
<dbReference type="InterPro" id="IPR042219">
    <property type="entry name" value="AAA_lid_11_sf"/>
</dbReference>
<keyword evidence="8" id="KW-0966">Cell projection</keyword>
<comment type="caution">
    <text evidence="12">The sequence shown here is derived from an EMBL/GenBank/DDBJ whole genome shotgun (WGS) entry which is preliminary data.</text>
</comment>
<feature type="domain" description="Dynein heavy chain AAA lid" evidence="10">
    <location>
        <begin position="75"/>
        <end position="140"/>
    </location>
</feature>
<dbReference type="InterPro" id="IPR041658">
    <property type="entry name" value="AAA_lid_11"/>
</dbReference>
<dbReference type="FunFam" id="1.20.1270.280:FF:000009">
    <property type="entry name" value="Dynein, axonemal, heavy chain 6"/>
    <property type="match status" value="1"/>
</dbReference>
<dbReference type="InterPro" id="IPR026983">
    <property type="entry name" value="DHC"/>
</dbReference>
<dbReference type="Gene3D" id="3.40.50.300">
    <property type="entry name" value="P-loop containing nucleotide triphosphate hydrolases"/>
    <property type="match status" value="1"/>
</dbReference>
<dbReference type="PANTHER" id="PTHR22878">
    <property type="entry name" value="DYNEIN HEAVY CHAIN 6, AXONEMAL-LIKE-RELATED"/>
    <property type="match status" value="1"/>
</dbReference>
<evidence type="ECO:0000256" key="3">
    <source>
        <dbReference type="ARBA" id="ARBA00022490"/>
    </source>
</evidence>
<dbReference type="GO" id="GO:0008569">
    <property type="term" value="F:minus-end-directed microtubule motor activity"/>
    <property type="evidence" value="ECO:0007669"/>
    <property type="project" value="InterPro"/>
</dbReference>
<keyword evidence="6" id="KW-0969">Cilium</keyword>
<keyword evidence="4" id="KW-0547">Nucleotide-binding</keyword>
<evidence type="ECO:0000256" key="4">
    <source>
        <dbReference type="ARBA" id="ARBA00022741"/>
    </source>
</evidence>
<dbReference type="FunFam" id="1.10.8.720:FF:000034">
    <property type="entry name" value="Dynein heavy chain"/>
    <property type="match status" value="1"/>
</dbReference>
<evidence type="ECO:0000256" key="8">
    <source>
        <dbReference type="ARBA" id="ARBA00023273"/>
    </source>
</evidence>
<dbReference type="Pfam" id="PF18198">
    <property type="entry name" value="AAA_lid_11"/>
    <property type="match status" value="1"/>
</dbReference>
<dbReference type="GO" id="GO:0000166">
    <property type="term" value="F:nucleotide binding"/>
    <property type="evidence" value="ECO:0007669"/>
    <property type="project" value="UniProtKB-KW"/>
</dbReference>
<evidence type="ECO:0000259" key="10">
    <source>
        <dbReference type="Pfam" id="PF18198"/>
    </source>
</evidence>
<dbReference type="Gene3D" id="3.10.490.20">
    <property type="match status" value="1"/>
</dbReference>
<dbReference type="GO" id="GO:0007018">
    <property type="term" value="P:microtubule-based movement"/>
    <property type="evidence" value="ECO:0007669"/>
    <property type="project" value="InterPro"/>
</dbReference>
<dbReference type="InterPro" id="IPR043160">
    <property type="entry name" value="Dynein_C_barrel"/>
</dbReference>
<dbReference type="EMBL" id="BLXT01005830">
    <property type="protein sequence ID" value="GFO26449.1"/>
    <property type="molecule type" value="Genomic_DNA"/>
</dbReference>
<evidence type="ECO:0000256" key="1">
    <source>
        <dbReference type="ARBA" id="ARBA00004138"/>
    </source>
</evidence>
<evidence type="ECO:0000256" key="5">
    <source>
        <dbReference type="ARBA" id="ARBA00023054"/>
    </source>
</evidence>
<dbReference type="Gene3D" id="1.10.8.720">
    <property type="entry name" value="Region D6 of dynein motor"/>
    <property type="match status" value="1"/>
</dbReference>
<evidence type="ECO:0000313" key="12">
    <source>
        <dbReference type="EMBL" id="GFO26449.1"/>
    </source>
</evidence>
<protein>
    <submittedName>
        <fullName evidence="12">Dynein heavy chain 6, axonemal-like</fullName>
    </submittedName>
</protein>
<dbReference type="PANTHER" id="PTHR22878:SF68">
    <property type="entry name" value="DYNEIN HEAVY CHAIN 6, AXONEMAL-LIKE"/>
    <property type="match status" value="1"/>
</dbReference>
<evidence type="ECO:0000259" key="11">
    <source>
        <dbReference type="Pfam" id="PF18199"/>
    </source>
</evidence>
<comment type="subcellular location">
    <subcellularLocation>
        <location evidence="1">Cell projection</location>
        <location evidence="1">Cilium</location>
    </subcellularLocation>
    <subcellularLocation>
        <location evidence="2">Cytoplasm</location>
        <location evidence="2">Cytoskeleton</location>
    </subcellularLocation>
</comment>
<dbReference type="Pfam" id="PF03028">
    <property type="entry name" value="Dynein_heavy"/>
    <property type="match status" value="1"/>
</dbReference>
<proteinExistence type="predicted"/>
<feature type="domain" description="Dynein heavy chain region D6 P-loop" evidence="9">
    <location>
        <begin position="2"/>
        <end position="43"/>
    </location>
</feature>
<dbReference type="InterPro" id="IPR004273">
    <property type="entry name" value="Dynein_heavy_D6_P-loop"/>
</dbReference>
<dbReference type="InterPro" id="IPR041228">
    <property type="entry name" value="Dynein_C"/>
</dbReference>
<sequence length="528" mass="59991">MENLVKDISEKPDDIHADYRLFLSSMPAKHFPVSVLQNSVKVTNEPPKGLRANMRRAFAEISAGFFEEHVLGNDWRRILFGICFFHAIILERKKFGPLGWNIKYEFNDSDRECALLNMQMFCAEGFIPWDTLIYITGEIIAIIDISKHSSLCPSPGIYFAPLSETIAEYRQYIEELPQIDQPEIFGMHENANIAFQMNETNALIGTILDVQPRLATGGGGKSNDEIVDELAQNIMGKLMDKLDIELAAAEMFQPDDKGRMNSLTTVLTQEVDRFNKLLKVIKNSLDQLKKAIKGFVVMSEELEMVYNAFLNNQVPQLWASAAYPSLKPLASWVRDLVLRCAFISNWIVHGLPKSFWLSGFFFPQGFLTGSLQNYARKYQLPIDHLSFEFRMVNVYRDQAEVTVQMESIKFGEEIALDKEIETPEDGVLVHGLFMDGFRWDWDNMLCTDAIKGQMNSSLPMMHMQPRMDYVPDPLTLYSAPLYKTAERAGVLSTTGHSTNYVVAVQLPSELPQDYWIAKGAALLCQLSE</sequence>
<organism evidence="12 13">
    <name type="scientific">Plakobranchus ocellatus</name>
    <dbReference type="NCBI Taxonomy" id="259542"/>
    <lineage>
        <taxon>Eukaryota</taxon>
        <taxon>Metazoa</taxon>
        <taxon>Spiralia</taxon>
        <taxon>Lophotrochozoa</taxon>
        <taxon>Mollusca</taxon>
        <taxon>Gastropoda</taxon>
        <taxon>Heterobranchia</taxon>
        <taxon>Euthyneura</taxon>
        <taxon>Panpulmonata</taxon>
        <taxon>Sacoglossa</taxon>
        <taxon>Placobranchoidea</taxon>
        <taxon>Plakobranchidae</taxon>
        <taxon>Plakobranchus</taxon>
    </lineage>
</organism>
<dbReference type="Proteomes" id="UP000735302">
    <property type="component" value="Unassembled WGS sequence"/>
</dbReference>
<dbReference type="InterPro" id="IPR027417">
    <property type="entry name" value="P-loop_NTPase"/>
</dbReference>
<accession>A0AAV4C1Q4</accession>